<dbReference type="AlphaFoldDB" id="A0A2S3U2G9"/>
<dbReference type="EMBL" id="NKCZ01000125">
    <property type="protein sequence ID" value="POD81965.1"/>
    <property type="molecule type" value="Genomic_DNA"/>
</dbReference>
<accession>A0A2S3U2G9</accession>
<gene>
    <name evidence="1" type="ORF">S101258_02997</name>
</gene>
<dbReference type="Proteomes" id="UP000236990">
    <property type="component" value="Unassembled WGS sequence"/>
</dbReference>
<reference evidence="1 2" key="1">
    <citation type="submission" date="2017-06" db="EMBL/GenBank/DDBJ databases">
        <title>Genome sequence of Lactobacillus plantarum subsp. plantarum strain SRCM101258.</title>
        <authorList>
            <person name="Cho S.H."/>
        </authorList>
    </citation>
    <scope>NUCLEOTIDE SEQUENCE [LARGE SCALE GENOMIC DNA]</scope>
    <source>
        <strain evidence="1 2">SRCM101258</strain>
    </source>
</reference>
<protein>
    <submittedName>
        <fullName evidence="1">Uncharacterized protein</fullName>
    </submittedName>
</protein>
<proteinExistence type="predicted"/>
<organism evidence="1 2">
    <name type="scientific">Lactiplantibacillus plantarum subsp. plantarum</name>
    <dbReference type="NCBI Taxonomy" id="337330"/>
    <lineage>
        <taxon>Bacteria</taxon>
        <taxon>Bacillati</taxon>
        <taxon>Bacillota</taxon>
        <taxon>Bacilli</taxon>
        <taxon>Lactobacillales</taxon>
        <taxon>Lactobacillaceae</taxon>
        <taxon>Lactiplantibacillus</taxon>
    </lineage>
</organism>
<name>A0A2S3U2G9_LACPN</name>
<comment type="caution">
    <text evidence="1">The sequence shown here is derived from an EMBL/GenBank/DDBJ whole genome shotgun (WGS) entry which is preliminary data.</text>
</comment>
<evidence type="ECO:0000313" key="1">
    <source>
        <dbReference type="EMBL" id="POD81965.1"/>
    </source>
</evidence>
<evidence type="ECO:0000313" key="2">
    <source>
        <dbReference type="Proteomes" id="UP000236990"/>
    </source>
</evidence>
<sequence length="46" mass="5344">MPIILLAAMIFMMQFYRLDEKKLQANKADAAAKVEPRRDVEYDANN</sequence>